<evidence type="ECO:0000256" key="18">
    <source>
        <dbReference type="SAM" id="MobiDB-lite"/>
    </source>
</evidence>
<feature type="compositionally biased region" description="Acidic residues" evidence="18">
    <location>
        <begin position="202"/>
        <end position="222"/>
    </location>
</feature>
<feature type="compositionally biased region" description="Acidic residues" evidence="18">
    <location>
        <begin position="51"/>
        <end position="60"/>
    </location>
</feature>
<feature type="domain" description="Btz" evidence="19">
    <location>
        <begin position="39"/>
        <end position="151"/>
    </location>
</feature>
<keyword evidence="16" id="KW-0539">Nucleus</keyword>
<keyword evidence="8" id="KW-0963">Cytoplasm</keyword>
<feature type="region of interest" description="Disordered" evidence="18">
    <location>
        <begin position="1"/>
        <end position="565"/>
    </location>
</feature>
<evidence type="ECO:0000256" key="5">
    <source>
        <dbReference type="ARBA" id="ARBA00009548"/>
    </source>
</evidence>
<evidence type="ECO:0000256" key="3">
    <source>
        <dbReference type="ARBA" id="ARBA00004324"/>
    </source>
</evidence>
<feature type="compositionally biased region" description="Basic and acidic residues" evidence="18">
    <location>
        <begin position="86"/>
        <end position="96"/>
    </location>
</feature>
<evidence type="ECO:0000256" key="4">
    <source>
        <dbReference type="ARBA" id="ARBA00004556"/>
    </source>
</evidence>
<keyword evidence="10" id="KW-0747">Spliceosome</keyword>
<evidence type="ECO:0000256" key="11">
    <source>
        <dbReference type="ARBA" id="ARBA00022816"/>
    </source>
</evidence>
<accession>A0A8R1HXJ6</accession>
<comment type="similarity">
    <text evidence="5">Belongs to the CASC3 family.</text>
</comment>
<keyword evidence="9" id="KW-0507">mRNA processing</keyword>
<evidence type="ECO:0000256" key="15">
    <source>
        <dbReference type="ARBA" id="ARBA00023187"/>
    </source>
</evidence>
<evidence type="ECO:0000313" key="21">
    <source>
        <dbReference type="Proteomes" id="UP000005237"/>
    </source>
</evidence>
<evidence type="ECO:0000256" key="8">
    <source>
        <dbReference type="ARBA" id="ARBA00022490"/>
    </source>
</evidence>
<reference evidence="21" key="1">
    <citation type="submission" date="2010-08" db="EMBL/GenBank/DDBJ databases">
        <authorList>
            <consortium name="Caenorhabditis japonica Sequencing Consortium"/>
            <person name="Wilson R.K."/>
        </authorList>
    </citation>
    <scope>NUCLEOTIDE SEQUENCE [LARGE SCALE GENOMIC DNA]</scope>
    <source>
        <strain evidence="21">DF5081</strain>
    </source>
</reference>
<feature type="compositionally biased region" description="Low complexity" evidence="18">
    <location>
        <begin position="507"/>
        <end position="525"/>
    </location>
</feature>
<feature type="compositionally biased region" description="Low complexity" evidence="18">
    <location>
        <begin position="538"/>
        <end position="549"/>
    </location>
</feature>
<dbReference type="InterPro" id="IPR028544">
    <property type="entry name" value="CASC3"/>
</dbReference>
<dbReference type="GO" id="GO:0006417">
    <property type="term" value="P:regulation of translation"/>
    <property type="evidence" value="ECO:0007669"/>
    <property type="project" value="UniProtKB-KW"/>
</dbReference>
<organism evidence="20 21">
    <name type="scientific">Caenorhabditis japonica</name>
    <dbReference type="NCBI Taxonomy" id="281687"/>
    <lineage>
        <taxon>Eukaryota</taxon>
        <taxon>Metazoa</taxon>
        <taxon>Ecdysozoa</taxon>
        <taxon>Nematoda</taxon>
        <taxon>Chromadorea</taxon>
        <taxon>Rhabditida</taxon>
        <taxon>Rhabditina</taxon>
        <taxon>Rhabditomorpha</taxon>
        <taxon>Rhabditoidea</taxon>
        <taxon>Rhabditidae</taxon>
        <taxon>Peloderinae</taxon>
        <taxon>Caenorhabditis</taxon>
    </lineage>
</organism>
<feature type="compositionally biased region" description="Polar residues" evidence="18">
    <location>
        <begin position="1"/>
        <end position="22"/>
    </location>
</feature>
<evidence type="ECO:0000256" key="14">
    <source>
        <dbReference type="ARBA" id="ARBA00023161"/>
    </source>
</evidence>
<dbReference type="GO" id="GO:0030425">
    <property type="term" value="C:dendrite"/>
    <property type="evidence" value="ECO:0007669"/>
    <property type="project" value="UniProtKB-SubCell"/>
</dbReference>
<keyword evidence="14" id="KW-0866">Nonsense-mediated mRNA decay</keyword>
<keyword evidence="12" id="KW-0810">Translation regulation</keyword>
<feature type="compositionally biased region" description="Basic and acidic residues" evidence="18">
    <location>
        <begin position="329"/>
        <end position="347"/>
    </location>
</feature>
<dbReference type="AlphaFoldDB" id="A0A8R1HXJ6"/>
<keyword evidence="21" id="KW-1185">Reference proteome</keyword>
<feature type="compositionally biased region" description="Pro residues" evidence="18">
    <location>
        <begin position="475"/>
        <end position="485"/>
    </location>
</feature>
<dbReference type="GO" id="GO:0005681">
    <property type="term" value="C:spliceosomal complex"/>
    <property type="evidence" value="ECO:0007669"/>
    <property type="project" value="UniProtKB-KW"/>
</dbReference>
<evidence type="ECO:0000256" key="1">
    <source>
        <dbReference type="ARBA" id="ARBA00004210"/>
    </source>
</evidence>
<dbReference type="GO" id="GO:0048471">
    <property type="term" value="C:perinuclear region of cytoplasm"/>
    <property type="evidence" value="ECO:0007669"/>
    <property type="project" value="UniProtKB-SubCell"/>
</dbReference>
<proteinExistence type="inferred from homology"/>
<dbReference type="GO" id="GO:0035145">
    <property type="term" value="C:exon-exon junction complex"/>
    <property type="evidence" value="ECO:0007669"/>
    <property type="project" value="InterPro"/>
</dbReference>
<dbReference type="SMART" id="SM01044">
    <property type="entry name" value="Btz"/>
    <property type="match status" value="1"/>
</dbReference>
<feature type="compositionally biased region" description="Basic and acidic residues" evidence="18">
    <location>
        <begin position="39"/>
        <end position="50"/>
    </location>
</feature>
<feature type="compositionally biased region" description="Basic and acidic residues" evidence="18">
    <location>
        <begin position="114"/>
        <end position="130"/>
    </location>
</feature>
<dbReference type="Proteomes" id="UP000005237">
    <property type="component" value="Unassembled WGS sequence"/>
</dbReference>
<dbReference type="GO" id="GO:0016607">
    <property type="term" value="C:nuclear speck"/>
    <property type="evidence" value="ECO:0007669"/>
    <property type="project" value="UniProtKB-SubCell"/>
</dbReference>
<feature type="compositionally biased region" description="Acidic residues" evidence="18">
    <location>
        <begin position="153"/>
        <end position="165"/>
    </location>
</feature>
<feature type="compositionally biased region" description="Polar residues" evidence="18">
    <location>
        <begin position="415"/>
        <end position="427"/>
    </location>
</feature>
<keyword evidence="7" id="KW-0813">Transport</keyword>
<evidence type="ECO:0000256" key="6">
    <source>
        <dbReference type="ARBA" id="ARBA00019964"/>
    </source>
</evidence>
<evidence type="ECO:0000256" key="12">
    <source>
        <dbReference type="ARBA" id="ARBA00022845"/>
    </source>
</evidence>
<dbReference type="EnsemblMetazoa" id="CJA14860.1">
    <property type="protein sequence ID" value="CJA14860.1"/>
    <property type="gene ID" value="WBGene00134064"/>
</dbReference>
<feature type="compositionally biased region" description="Acidic residues" evidence="18">
    <location>
        <begin position="251"/>
        <end position="260"/>
    </location>
</feature>
<evidence type="ECO:0000259" key="19">
    <source>
        <dbReference type="SMART" id="SM01044"/>
    </source>
</evidence>
<evidence type="ECO:0000313" key="20">
    <source>
        <dbReference type="EnsemblMetazoa" id="CJA14860.1"/>
    </source>
</evidence>
<dbReference type="GO" id="GO:0003729">
    <property type="term" value="F:mRNA binding"/>
    <property type="evidence" value="ECO:0007669"/>
    <property type="project" value="InterPro"/>
</dbReference>
<keyword evidence="13" id="KW-0694">RNA-binding</keyword>
<feature type="compositionally biased region" description="Basic and acidic residues" evidence="18">
    <location>
        <begin position="166"/>
        <end position="179"/>
    </location>
</feature>
<dbReference type="PANTHER" id="PTHR13434:SF0">
    <property type="entry name" value="PROTEIN CASC3"/>
    <property type="match status" value="1"/>
</dbReference>
<sequence length="565" mass="63085">MAAESTTTTETKGSNEDSSPNLKENGDPQNPPVEEDDAVPAKKRETKEADQEIAEEEPAASEERSNLDDDQNVENPAYIPKTGRFYMHDDDRRGDIVAEQEEDEEDLSRSLKKSRADGDWKHDRFEEKFQRPKTKKQIVTKYGFDIRHKEGEADPQEVESTEEESSDARAVRPQKDRRVPTSGVRGGKSGQRRPMKQREREDTVDESEEGKGEEENDQDEDEARPAQKRQVKQQHEQKRKQKPSAVPQSSEENEEDEDEDGAIRRGQRRTVPLRRGTSGPPFRLRGRMSHPMPPQRRPSGGTNPLPRESPTMRTNGRDKTQPSFSRGPPRREYHADNRDDDRFENHRRGVIRGASRGVGSRGYSRGGAIIRGRGGDRGGSRYQGTRRADTSEQSEGYRGSGTDYSSPRSNHHQKSPTVPSRGNSGPSSAYRGGSAHPTANVYPQRGGYQNDYAPRGNYHGPAHHGGPSKQQHRYGPPPQMGPHPPMVAVGVVPGGAVPPPQMTRGATHGSTNHGGNHHNGGSQQNRIRQPTDVVYFDPQQQQGNRQLPQRSKKVIPIVDPNKAEK</sequence>
<dbReference type="GO" id="GO:0000184">
    <property type="term" value="P:nuclear-transcribed mRNA catabolic process, nonsense-mediated decay"/>
    <property type="evidence" value="ECO:0007669"/>
    <property type="project" value="UniProtKB-KW"/>
</dbReference>
<dbReference type="GO" id="GO:0006397">
    <property type="term" value="P:mRNA processing"/>
    <property type="evidence" value="ECO:0007669"/>
    <property type="project" value="UniProtKB-KW"/>
</dbReference>
<dbReference type="GO" id="GO:0008380">
    <property type="term" value="P:RNA splicing"/>
    <property type="evidence" value="ECO:0007669"/>
    <property type="project" value="UniProtKB-KW"/>
</dbReference>
<evidence type="ECO:0000256" key="16">
    <source>
        <dbReference type="ARBA" id="ARBA00023242"/>
    </source>
</evidence>
<feature type="compositionally biased region" description="Low complexity" evidence="18">
    <location>
        <begin position="486"/>
        <end position="495"/>
    </location>
</feature>
<evidence type="ECO:0000256" key="7">
    <source>
        <dbReference type="ARBA" id="ARBA00022448"/>
    </source>
</evidence>
<keyword evidence="15" id="KW-0508">mRNA splicing</keyword>
<comment type="subcellular location">
    <subcellularLocation>
        <location evidence="2">Cell projection</location>
        <location evidence="2">Dendrite</location>
    </subcellularLocation>
    <subcellularLocation>
        <location evidence="1">Cytoplasm</location>
        <location evidence="1">Stress granule</location>
    </subcellularLocation>
    <subcellularLocation>
        <location evidence="4">Cytoplasm</location>
        <location evidence="4">Perinuclear region</location>
    </subcellularLocation>
    <subcellularLocation>
        <location evidence="3">Nucleus speckle</location>
    </subcellularLocation>
</comment>
<evidence type="ECO:0000256" key="2">
    <source>
        <dbReference type="ARBA" id="ARBA00004279"/>
    </source>
</evidence>
<keyword evidence="17" id="KW-0966">Cell projection</keyword>
<dbReference type="GO" id="GO:0051028">
    <property type="term" value="P:mRNA transport"/>
    <property type="evidence" value="ECO:0007669"/>
    <property type="project" value="UniProtKB-KW"/>
</dbReference>
<dbReference type="GO" id="GO:0010494">
    <property type="term" value="C:cytoplasmic stress granule"/>
    <property type="evidence" value="ECO:0007669"/>
    <property type="project" value="UniProtKB-SubCell"/>
</dbReference>
<evidence type="ECO:0000256" key="10">
    <source>
        <dbReference type="ARBA" id="ARBA00022728"/>
    </source>
</evidence>
<protein>
    <recommendedName>
        <fullName evidence="6">Protein CASC3</fullName>
    </recommendedName>
</protein>
<feature type="compositionally biased region" description="Basic residues" evidence="18">
    <location>
        <begin position="226"/>
        <end position="242"/>
    </location>
</feature>
<evidence type="ECO:0000256" key="9">
    <source>
        <dbReference type="ARBA" id="ARBA00022664"/>
    </source>
</evidence>
<feature type="compositionally biased region" description="Low complexity" evidence="18">
    <location>
        <begin position="351"/>
        <end position="371"/>
    </location>
</feature>
<dbReference type="InterPro" id="IPR018545">
    <property type="entry name" value="Btz_dom"/>
</dbReference>
<keyword evidence="11" id="KW-0509">mRNA transport</keyword>
<dbReference type="Pfam" id="PF09405">
    <property type="entry name" value="Btz"/>
    <property type="match status" value="1"/>
</dbReference>
<evidence type="ECO:0000256" key="17">
    <source>
        <dbReference type="ARBA" id="ARBA00023273"/>
    </source>
</evidence>
<dbReference type="PANTHER" id="PTHR13434">
    <property type="entry name" value="PROTEIN CASC3"/>
    <property type="match status" value="1"/>
</dbReference>
<evidence type="ECO:0000256" key="13">
    <source>
        <dbReference type="ARBA" id="ARBA00022884"/>
    </source>
</evidence>
<name>A0A8R1HXJ6_CAEJA</name>
<reference evidence="20" key="2">
    <citation type="submission" date="2022-06" db="UniProtKB">
        <authorList>
            <consortium name="EnsemblMetazoa"/>
        </authorList>
    </citation>
    <scope>IDENTIFICATION</scope>
    <source>
        <strain evidence="20">DF5081</strain>
    </source>
</reference>